<dbReference type="InterPro" id="IPR036770">
    <property type="entry name" value="Ankyrin_rpt-contain_sf"/>
</dbReference>
<dbReference type="STRING" id="45066.Lgra_2006"/>
<organism evidence="3 5">
    <name type="scientific">Legionella gratiana</name>
    <dbReference type="NCBI Taxonomy" id="45066"/>
    <lineage>
        <taxon>Bacteria</taxon>
        <taxon>Pseudomonadati</taxon>
        <taxon>Pseudomonadota</taxon>
        <taxon>Gammaproteobacteria</taxon>
        <taxon>Legionellales</taxon>
        <taxon>Legionellaceae</taxon>
        <taxon>Legionella</taxon>
    </lineage>
</organism>
<dbReference type="AlphaFoldDB" id="A0A378JB89"/>
<protein>
    <submittedName>
        <fullName evidence="3">Ankyrin repeat protein</fullName>
    </submittedName>
</protein>
<dbReference type="RefSeq" id="WP_058499111.1">
    <property type="nucleotide sequence ID" value="NZ_CAAAHW010000003.1"/>
</dbReference>
<dbReference type="SUPFAM" id="SSF48403">
    <property type="entry name" value="Ankyrin repeat"/>
    <property type="match status" value="1"/>
</dbReference>
<dbReference type="Proteomes" id="UP000054691">
    <property type="component" value="Unassembled WGS sequence"/>
</dbReference>
<keyword evidence="1" id="KW-0040">ANK repeat</keyword>
<evidence type="ECO:0000313" key="3">
    <source>
        <dbReference type="EMBL" id="STX44616.1"/>
    </source>
</evidence>
<name>A0A378JB89_9GAMM</name>
<evidence type="ECO:0000313" key="4">
    <source>
        <dbReference type="Proteomes" id="UP000054691"/>
    </source>
</evidence>
<proteinExistence type="predicted"/>
<reference evidence="2 4" key="1">
    <citation type="submission" date="2015-11" db="EMBL/GenBank/DDBJ databases">
        <title>Genomic analysis of 38 Legionella species identifies large and diverse effector repertoires.</title>
        <authorList>
            <person name="Burstein D."/>
            <person name="Amaro F."/>
            <person name="Zusman T."/>
            <person name="Lifshitz Z."/>
            <person name="Cohen O."/>
            <person name="Gilbert J.A."/>
            <person name="Pupko T."/>
            <person name="Shuman H.A."/>
            <person name="Segal G."/>
        </authorList>
    </citation>
    <scope>NUCLEOTIDE SEQUENCE [LARGE SCALE GENOMIC DNA]</scope>
    <source>
        <strain evidence="2 4">Lyon 8420412</strain>
    </source>
</reference>
<sequence>METRNEVIQFSSILSQEQAEVYSDKLLSQFYKILSEREYVRKIKRVIPYMQQINEDLIPDATLEKFYQAVKRDYQHYVYFCNLLKNKKVNIVHTTYDSNFKKIRLHGIKDNSQPECDVYDERVIIHPPLIRNSSLMIPRRCFKRDNLSAGLISSQTELLYYIANSRTNTALHYINDGDYINDYNMEFGYTPILLALCKGWNHVDSRKHSLVQKPIIEALLAKKSLEVNCIHLRNGMTPLHIACLRGDSPELIKALLKRGADCDALDYKGRRPVDMLHVSDEEMQETICELSGSSDSSFPILKHYDYLSKKPETATVPASQERKQCILNIRYLLAKVAVQKIIPNFA</sequence>
<dbReference type="Pfam" id="PF00023">
    <property type="entry name" value="Ank"/>
    <property type="match status" value="1"/>
</dbReference>
<dbReference type="InterPro" id="IPR002110">
    <property type="entry name" value="Ankyrin_rpt"/>
</dbReference>
<dbReference type="Gene3D" id="1.25.40.20">
    <property type="entry name" value="Ankyrin repeat-containing domain"/>
    <property type="match status" value="1"/>
</dbReference>
<dbReference type="OrthoDB" id="5646512at2"/>
<dbReference type="Proteomes" id="UP000254476">
    <property type="component" value="Unassembled WGS sequence"/>
</dbReference>
<dbReference type="PROSITE" id="PS50088">
    <property type="entry name" value="ANK_REPEAT"/>
    <property type="match status" value="1"/>
</dbReference>
<dbReference type="SMART" id="SM00248">
    <property type="entry name" value="ANK"/>
    <property type="match status" value="2"/>
</dbReference>
<evidence type="ECO:0000313" key="2">
    <source>
        <dbReference type="EMBL" id="KTD11040.1"/>
    </source>
</evidence>
<reference evidence="3 5" key="2">
    <citation type="submission" date="2018-06" db="EMBL/GenBank/DDBJ databases">
        <authorList>
            <consortium name="Pathogen Informatics"/>
            <person name="Doyle S."/>
        </authorList>
    </citation>
    <scope>NUCLEOTIDE SEQUENCE [LARGE SCALE GENOMIC DNA]</scope>
    <source>
        <strain evidence="3 5">NCTC12388</strain>
    </source>
</reference>
<feature type="repeat" description="ANK" evidence="1">
    <location>
        <begin position="234"/>
        <end position="267"/>
    </location>
</feature>
<gene>
    <name evidence="2" type="ORF">Lgra_2006</name>
    <name evidence="3" type="ORF">NCTC12388_01602</name>
</gene>
<dbReference type="PROSITE" id="PS50297">
    <property type="entry name" value="ANK_REP_REGION"/>
    <property type="match status" value="1"/>
</dbReference>
<dbReference type="EMBL" id="LNYE01000022">
    <property type="protein sequence ID" value="KTD11040.1"/>
    <property type="molecule type" value="Genomic_DNA"/>
</dbReference>
<evidence type="ECO:0000313" key="5">
    <source>
        <dbReference type="Proteomes" id="UP000254476"/>
    </source>
</evidence>
<evidence type="ECO:0000256" key="1">
    <source>
        <dbReference type="PROSITE-ProRule" id="PRU00023"/>
    </source>
</evidence>
<accession>A0A378JB89</accession>
<dbReference type="EMBL" id="UGOB01000001">
    <property type="protein sequence ID" value="STX44616.1"/>
    <property type="molecule type" value="Genomic_DNA"/>
</dbReference>
<keyword evidence="4" id="KW-1185">Reference proteome</keyword>